<dbReference type="SUPFAM" id="SSF69279">
    <property type="entry name" value="Phage tail proteins"/>
    <property type="match status" value="1"/>
</dbReference>
<evidence type="ECO:0000313" key="3">
    <source>
        <dbReference type="Proteomes" id="UP000060390"/>
    </source>
</evidence>
<reference evidence="3" key="1">
    <citation type="submission" date="2015-05" db="EMBL/GenBank/DDBJ databases">
        <title>Complete genome sequence of Halanaeroarchaeum sulfurireducens type strain M27-SA2, a sulfate-reducer haloarchaeon from marine anoxic lake Medee.</title>
        <authorList>
            <person name="Messina E."/>
            <person name="Kublanov I.V."/>
            <person name="Toshchakov S."/>
            <person name="Arcadi E."/>
            <person name="La Spada G."/>
            <person name="La Cono V."/>
            <person name="Yakimov M.M."/>
        </authorList>
    </citation>
    <scope>NUCLEOTIDE SEQUENCE [LARGE SCALE GENOMIC DNA]</scope>
    <source>
        <strain evidence="3">M27-SA2</strain>
    </source>
</reference>
<dbReference type="KEGG" id="hsf:HLASA_2021"/>
<name>A0A0N9NBZ4_9EURY</name>
<organism evidence="2 3">
    <name type="scientific">Halanaeroarchaeum sulfurireducens</name>
    <dbReference type="NCBI Taxonomy" id="1604004"/>
    <lineage>
        <taxon>Archaea</taxon>
        <taxon>Methanobacteriati</taxon>
        <taxon>Methanobacteriota</taxon>
        <taxon>Stenosarchaea group</taxon>
        <taxon>Halobacteria</taxon>
        <taxon>Halobacteriales</taxon>
        <taxon>Halobacteriaceae</taxon>
        <taxon>Halanaeroarchaeum</taxon>
    </lineage>
</organism>
<dbReference type="RefSeq" id="WP_186007722.1">
    <property type="nucleotide sequence ID" value="NZ_CP011564.1"/>
</dbReference>
<protein>
    <submittedName>
        <fullName evidence="2">Uncharacterized protein</fullName>
    </submittedName>
</protein>
<reference evidence="2 3" key="2">
    <citation type="journal article" date="2016" name="Stand. Genomic Sci.">
        <title>Complete genome sequence of 'Halanaeroarchaeum sulfurireducens' M27-SA2, a sulfur-reducing and acetate-oxidizing haloarchaeon from the deep-sea hypersaline anoxic lake Medee.</title>
        <authorList>
            <person name="Messina E."/>
            <person name="Sorokin D.Y."/>
            <person name="Kublanov I.V."/>
            <person name="Toshchakov S."/>
            <person name="Lopatina A."/>
            <person name="Arcadi E."/>
            <person name="Smedile F."/>
            <person name="La Spada G."/>
            <person name="La Cono V."/>
            <person name="Yakimov M.M."/>
        </authorList>
    </citation>
    <scope>NUCLEOTIDE SEQUENCE [LARGE SCALE GENOMIC DNA]</scope>
    <source>
        <strain evidence="2 3">M27-SA2</strain>
    </source>
</reference>
<dbReference type="STRING" id="1604004.HLASA_2021"/>
<sequence>MTRVWTQVRSVEAGEVDLSGLDFDIKVRKPKEDPLEFDVQTWNLSRDSWSRIDEGDLVRIRLGWDEADVATVCLGKIETAKPSRDGRDKKYRLKGIDESEAATKTRMSGRWRNRCPDEIVSAIAGEIGLTPIVEDVGDEVDGAYSVTREQQVRAWLDELLDYAADMTGTAWEWFASRGRLHFVPQTQETVDAPTLSYENTLISIQDTSEPDDDVDEKLEFEAMLEPAIEKGAAVYVNTEDFEGAYRVDQYEFQSSTESGDHLVRGKCTPIEAARPANQPTYGGGRARTGVTR</sequence>
<evidence type="ECO:0000313" key="2">
    <source>
        <dbReference type="EMBL" id="ALG82896.1"/>
    </source>
</evidence>
<dbReference type="GeneID" id="26011352"/>
<evidence type="ECO:0000256" key="1">
    <source>
        <dbReference type="SAM" id="MobiDB-lite"/>
    </source>
</evidence>
<gene>
    <name evidence="2" type="ORF">HLASA_2021</name>
</gene>
<proteinExistence type="predicted"/>
<feature type="region of interest" description="Disordered" evidence="1">
    <location>
        <begin position="273"/>
        <end position="292"/>
    </location>
</feature>
<accession>A0A0N9NBZ4</accession>
<dbReference type="Proteomes" id="UP000060390">
    <property type="component" value="Chromosome"/>
</dbReference>
<dbReference type="AlphaFoldDB" id="A0A0N9NBZ4"/>
<dbReference type="EMBL" id="CP011564">
    <property type="protein sequence ID" value="ALG82896.1"/>
    <property type="molecule type" value="Genomic_DNA"/>
</dbReference>